<dbReference type="Proteomes" id="UP001165079">
    <property type="component" value="Unassembled WGS sequence"/>
</dbReference>
<dbReference type="EMBL" id="BSTX01000004">
    <property type="protein sequence ID" value="GLZ80476.1"/>
    <property type="molecule type" value="Genomic_DNA"/>
</dbReference>
<protein>
    <recommendedName>
        <fullName evidence="3">Alpha/beta hydrolase</fullName>
    </recommendedName>
</protein>
<sequence>MTRSTLVIPGGTGGPMAPLPMYSADAAELRGATVHHHWWTQVTPGSAGRDLASALERADADLGPLFEEHGPARPLVIAKSLGSSAAPYAAKWGLPAIWLTPILTHESVVAGLRAATAPFLLVGGTADGLWDGELARSLTPHVFEVDGANHGMYVDGPLQASLAVLGDVVAAVEAFIDAHVWPVA</sequence>
<dbReference type="Gene3D" id="3.40.50.1820">
    <property type="entry name" value="alpha/beta hydrolase"/>
    <property type="match status" value="1"/>
</dbReference>
<name>A0A9W6SQM0_9ACTN</name>
<dbReference type="SUPFAM" id="SSF53474">
    <property type="entry name" value="alpha/beta-Hydrolases"/>
    <property type="match status" value="1"/>
</dbReference>
<evidence type="ECO:0000313" key="1">
    <source>
        <dbReference type="EMBL" id="GLZ80476.1"/>
    </source>
</evidence>
<proteinExistence type="predicted"/>
<organism evidence="1 2">
    <name type="scientific">Actinorhabdospora filicis</name>
    <dbReference type="NCBI Taxonomy" id="1785913"/>
    <lineage>
        <taxon>Bacteria</taxon>
        <taxon>Bacillati</taxon>
        <taxon>Actinomycetota</taxon>
        <taxon>Actinomycetes</taxon>
        <taxon>Micromonosporales</taxon>
        <taxon>Micromonosporaceae</taxon>
        <taxon>Actinorhabdospora</taxon>
    </lineage>
</organism>
<dbReference type="RefSeq" id="WP_285665655.1">
    <property type="nucleotide sequence ID" value="NZ_BSTX01000004.1"/>
</dbReference>
<reference evidence="1" key="1">
    <citation type="submission" date="2023-03" db="EMBL/GenBank/DDBJ databases">
        <title>Actinorhabdospora filicis NBRC 111898.</title>
        <authorList>
            <person name="Ichikawa N."/>
            <person name="Sato H."/>
            <person name="Tonouchi N."/>
        </authorList>
    </citation>
    <scope>NUCLEOTIDE SEQUENCE</scope>
    <source>
        <strain evidence="1">NBRC 111898</strain>
    </source>
</reference>
<dbReference type="InterPro" id="IPR029058">
    <property type="entry name" value="AB_hydrolase_fold"/>
</dbReference>
<gene>
    <name evidence="1" type="ORF">Afil01_52830</name>
</gene>
<accession>A0A9W6SQM0</accession>
<dbReference type="AlphaFoldDB" id="A0A9W6SQM0"/>
<comment type="caution">
    <text evidence="1">The sequence shown here is derived from an EMBL/GenBank/DDBJ whole genome shotgun (WGS) entry which is preliminary data.</text>
</comment>
<evidence type="ECO:0008006" key="3">
    <source>
        <dbReference type="Google" id="ProtNLM"/>
    </source>
</evidence>
<evidence type="ECO:0000313" key="2">
    <source>
        <dbReference type="Proteomes" id="UP001165079"/>
    </source>
</evidence>
<keyword evidence="2" id="KW-1185">Reference proteome</keyword>